<sequence>MATTTKKYKSVMLIDDNEIDNLINQKMIEAANISEHIFTYSGAKSAIKFLKNMERIAGIAPVVIPEIIFLDIDMPLMDGFQFLDQFDKLSAETKNLCRIVMLTSSINPQDVNKSKDYTYVKKYINKPLTQESLKNLNV</sequence>
<evidence type="ECO:0000313" key="3">
    <source>
        <dbReference type="EMBL" id="SFF16512.1"/>
    </source>
</evidence>
<keyword evidence="1" id="KW-0597">Phosphoprotein</keyword>
<accession>A0A1I2GG75</accession>
<dbReference type="PROSITE" id="PS50110">
    <property type="entry name" value="RESPONSE_REGULATORY"/>
    <property type="match status" value="1"/>
</dbReference>
<dbReference type="Proteomes" id="UP000199513">
    <property type="component" value="Unassembled WGS sequence"/>
</dbReference>
<evidence type="ECO:0000259" key="2">
    <source>
        <dbReference type="PROSITE" id="PS50110"/>
    </source>
</evidence>
<dbReference type="Pfam" id="PF00072">
    <property type="entry name" value="Response_reg"/>
    <property type="match status" value="1"/>
</dbReference>
<dbReference type="PANTHER" id="PTHR44520">
    <property type="entry name" value="RESPONSE REGULATOR RCP1-RELATED"/>
    <property type="match status" value="1"/>
</dbReference>
<dbReference type="InterPro" id="IPR052893">
    <property type="entry name" value="TCS_response_regulator"/>
</dbReference>
<dbReference type="PANTHER" id="PTHR44520:SF2">
    <property type="entry name" value="RESPONSE REGULATOR RCP1"/>
    <property type="match status" value="1"/>
</dbReference>
<dbReference type="GO" id="GO:0000160">
    <property type="term" value="P:phosphorelay signal transduction system"/>
    <property type="evidence" value="ECO:0007669"/>
    <property type="project" value="InterPro"/>
</dbReference>
<dbReference type="Gene3D" id="3.40.50.2300">
    <property type="match status" value="1"/>
</dbReference>
<feature type="modified residue" description="4-aspartylphosphate" evidence="1">
    <location>
        <position position="71"/>
    </location>
</feature>
<dbReference type="SUPFAM" id="SSF52172">
    <property type="entry name" value="CheY-like"/>
    <property type="match status" value="1"/>
</dbReference>
<organism evidence="3 4">
    <name type="scientific">Thermoflexibacter ruber</name>
    <dbReference type="NCBI Taxonomy" id="1003"/>
    <lineage>
        <taxon>Bacteria</taxon>
        <taxon>Pseudomonadati</taxon>
        <taxon>Bacteroidota</taxon>
        <taxon>Cytophagia</taxon>
        <taxon>Cytophagales</taxon>
        <taxon>Thermoflexibacteraceae</taxon>
        <taxon>Thermoflexibacter</taxon>
    </lineage>
</organism>
<dbReference type="STRING" id="1003.SAMN04488541_101860"/>
<dbReference type="EMBL" id="FONY01000018">
    <property type="protein sequence ID" value="SFF16512.1"/>
    <property type="molecule type" value="Genomic_DNA"/>
</dbReference>
<feature type="domain" description="Response regulatory" evidence="2">
    <location>
        <begin position="10"/>
        <end position="138"/>
    </location>
</feature>
<proteinExistence type="predicted"/>
<protein>
    <submittedName>
        <fullName evidence="3">CheY chemotaxis protein or a CheY-like REC (Receiver) domain</fullName>
    </submittedName>
</protein>
<evidence type="ECO:0000256" key="1">
    <source>
        <dbReference type="PROSITE-ProRule" id="PRU00169"/>
    </source>
</evidence>
<keyword evidence="4" id="KW-1185">Reference proteome</keyword>
<dbReference type="SMART" id="SM00448">
    <property type="entry name" value="REC"/>
    <property type="match status" value="1"/>
</dbReference>
<dbReference type="OrthoDB" id="1524091at2"/>
<dbReference type="AlphaFoldDB" id="A0A1I2GG75"/>
<reference evidence="4" key="1">
    <citation type="submission" date="2016-10" db="EMBL/GenBank/DDBJ databases">
        <authorList>
            <person name="Varghese N."/>
            <person name="Submissions S."/>
        </authorList>
    </citation>
    <scope>NUCLEOTIDE SEQUENCE [LARGE SCALE GENOMIC DNA]</scope>
    <source>
        <strain>GEY</strain>
        <strain evidence="4">DSM 9560</strain>
    </source>
</reference>
<gene>
    <name evidence="3" type="ORF">SAMN04488541_101860</name>
</gene>
<dbReference type="InterPro" id="IPR011006">
    <property type="entry name" value="CheY-like_superfamily"/>
</dbReference>
<dbReference type="RefSeq" id="WP_091545222.1">
    <property type="nucleotide sequence ID" value="NZ_FONY01000018.1"/>
</dbReference>
<name>A0A1I2GG75_9BACT</name>
<evidence type="ECO:0000313" key="4">
    <source>
        <dbReference type="Proteomes" id="UP000199513"/>
    </source>
</evidence>
<dbReference type="InterPro" id="IPR001789">
    <property type="entry name" value="Sig_transdc_resp-reg_receiver"/>
</dbReference>